<proteinExistence type="predicted"/>
<dbReference type="InterPro" id="IPR036412">
    <property type="entry name" value="HAD-like_sf"/>
</dbReference>
<dbReference type="InterPro" id="IPR023214">
    <property type="entry name" value="HAD_sf"/>
</dbReference>
<protein>
    <submittedName>
        <fullName evidence="2">Uncharacterized protein</fullName>
    </submittedName>
</protein>
<dbReference type="EMBL" id="JAIWQS010000004">
    <property type="protein sequence ID" value="KAJ8768704.1"/>
    <property type="molecule type" value="Genomic_DNA"/>
</dbReference>
<gene>
    <name evidence="2" type="ORF">K2173_023608</name>
</gene>
<accession>A0AAV8TS23</accession>
<evidence type="ECO:0000256" key="1">
    <source>
        <dbReference type="SAM" id="MobiDB-lite"/>
    </source>
</evidence>
<dbReference type="Gene3D" id="3.40.1110.10">
    <property type="entry name" value="Calcium-transporting ATPase, cytoplasmic domain N"/>
    <property type="match status" value="1"/>
</dbReference>
<dbReference type="Gene3D" id="3.40.50.1000">
    <property type="entry name" value="HAD superfamily/HAD-like"/>
    <property type="match status" value="1"/>
</dbReference>
<dbReference type="Proteomes" id="UP001159364">
    <property type="component" value="Linkage Group LG04"/>
</dbReference>
<evidence type="ECO:0000313" key="2">
    <source>
        <dbReference type="EMBL" id="KAJ8768704.1"/>
    </source>
</evidence>
<keyword evidence="3" id="KW-1185">Reference proteome</keyword>
<dbReference type="AlphaFoldDB" id="A0AAV8TS23"/>
<organism evidence="2 3">
    <name type="scientific">Erythroxylum novogranatense</name>
    <dbReference type="NCBI Taxonomy" id="1862640"/>
    <lineage>
        <taxon>Eukaryota</taxon>
        <taxon>Viridiplantae</taxon>
        <taxon>Streptophyta</taxon>
        <taxon>Embryophyta</taxon>
        <taxon>Tracheophyta</taxon>
        <taxon>Spermatophyta</taxon>
        <taxon>Magnoliopsida</taxon>
        <taxon>eudicotyledons</taxon>
        <taxon>Gunneridae</taxon>
        <taxon>Pentapetalae</taxon>
        <taxon>rosids</taxon>
        <taxon>fabids</taxon>
        <taxon>Malpighiales</taxon>
        <taxon>Erythroxylaceae</taxon>
        <taxon>Erythroxylum</taxon>
    </lineage>
</organism>
<comment type="caution">
    <text evidence="2">The sequence shown here is derived from an EMBL/GenBank/DDBJ whole genome shotgun (WGS) entry which is preliminary data.</text>
</comment>
<dbReference type="SUPFAM" id="SSF56784">
    <property type="entry name" value="HAD-like"/>
    <property type="match status" value="1"/>
</dbReference>
<sequence length="246" mass="28323">MSPTHRVASSHNNKRRNMHNNKKERTHHHENPTAYKLRKIPPILTHQTQRHAVDDNHSEPDDNVRMVEAEEQSGMCRLGGARVNLQDPEGSWVAHRSIAKGYKGIFRRRYWCVVRDFGAGVVSLVSGVANPLKREAVVVIEGLYKMGVKPVMMTGDNWRTAQAVAKERLIRGLSSSRERGEGNISKHVHLLQWKDRWFEGVVHQGREGLIAGRITGHKAEEIERFWLMRHDKVFANRRKQLKKSRS</sequence>
<dbReference type="GO" id="GO:0000166">
    <property type="term" value="F:nucleotide binding"/>
    <property type="evidence" value="ECO:0007669"/>
    <property type="project" value="InterPro"/>
</dbReference>
<reference evidence="2 3" key="1">
    <citation type="submission" date="2021-09" db="EMBL/GenBank/DDBJ databases">
        <title>Genomic insights and catalytic innovation underlie evolution of tropane alkaloids biosynthesis.</title>
        <authorList>
            <person name="Wang Y.-J."/>
            <person name="Tian T."/>
            <person name="Huang J.-P."/>
            <person name="Huang S.-X."/>
        </authorList>
    </citation>
    <scope>NUCLEOTIDE SEQUENCE [LARGE SCALE GENOMIC DNA]</scope>
    <source>
        <strain evidence="2">KIB-2018</strain>
        <tissue evidence="2">Leaf</tissue>
    </source>
</reference>
<evidence type="ECO:0000313" key="3">
    <source>
        <dbReference type="Proteomes" id="UP001159364"/>
    </source>
</evidence>
<feature type="region of interest" description="Disordered" evidence="1">
    <location>
        <begin position="1"/>
        <end position="35"/>
    </location>
</feature>
<feature type="compositionally biased region" description="Polar residues" evidence="1">
    <location>
        <begin position="1"/>
        <end position="10"/>
    </location>
</feature>
<name>A0AAV8TS23_9ROSI</name>
<feature type="compositionally biased region" description="Basic and acidic residues" evidence="1">
    <location>
        <begin position="21"/>
        <end position="31"/>
    </location>
</feature>
<dbReference type="InterPro" id="IPR023299">
    <property type="entry name" value="ATPase_P-typ_cyto_dom_N"/>
</dbReference>